<gene>
    <name evidence="3" type="ordered locus">Acid_0041</name>
</gene>
<feature type="transmembrane region" description="Helical" evidence="2">
    <location>
        <begin position="170"/>
        <end position="189"/>
    </location>
</feature>
<feature type="transmembrane region" description="Helical" evidence="2">
    <location>
        <begin position="390"/>
        <end position="409"/>
    </location>
</feature>
<evidence type="ECO:0000313" key="3">
    <source>
        <dbReference type="EMBL" id="ABJ81057.1"/>
    </source>
</evidence>
<sequence length="679" mass="74806" precursor="true">MILYALTIVVSAFLLFQVQPVIAKIILPWFGGSAAVWTTCILFFQMVLLLGYLYSHAVIRYLKPRMQMIVHCVLLAASVAVLPVYPNASWKPSGGDEPTMRILGLLAVTVGMPYFLLSTTGPLLQAWYARRFKGSMPYRLYALSNAGSMFALISYPVLFEPAFTTVQQAWGWSGGYCVFVLVCGLTAYVSNQGRGAGPLESSVADAPVAAPTAKLYTMWVLLPAVASVMLLAITNHLSQNVAAIPFLWVLPLSIYLLTFILCFEGDGWYRRNPYLQLLAVALGSMAYAVSVDMTSNVPIKVMIPLFAMGLFTCCMVCHGELARLKPDPKYLTHFFLMISAGGALGGLLVGLAAPHLFNALYEMPLSLVACAALVSYVLRQDGQLKWVRHWSGVLTTGILTLALAGYVGWQIKQMVTGSRVLARNFYGGLRVRDNGEKGSLEETRTLTHGTINHGEEYLNIARRDLPTTYYGPNTGIGIAIREKQKTSAIRIGVIGLGTGTTAAYGRLGDYIRYYEINPLVLQLARTEFFYLKDCKAKLDVAMGDARLSLEQEPPQNFDVLAVDAFSSDSIPVHLLTKEAMDLYFKHLRPDGILAVHISNRYLDLQPVLQGEVQATHKIARVVDTEDDETQDVFGATWVLITAPTPGFTGEELSNSAPLESKRSVRLWTDKYSNLFKILK</sequence>
<keyword evidence="2" id="KW-0472">Membrane</keyword>
<keyword evidence="2" id="KW-1133">Transmembrane helix</keyword>
<feature type="transmembrane region" description="Helical" evidence="2">
    <location>
        <begin position="140"/>
        <end position="158"/>
    </location>
</feature>
<feature type="transmembrane region" description="Helical" evidence="2">
    <location>
        <begin position="359"/>
        <end position="378"/>
    </location>
</feature>
<dbReference type="PANTHER" id="PTHR43317:SF1">
    <property type="entry name" value="THERMOSPERMINE SYNTHASE ACAULIS5"/>
    <property type="match status" value="1"/>
</dbReference>
<keyword evidence="2" id="KW-0812">Transmembrane</keyword>
<reference evidence="3" key="1">
    <citation type="submission" date="2006-10" db="EMBL/GenBank/DDBJ databases">
        <title>Complete sequence of Solibacter usitatus Ellin6076.</title>
        <authorList>
            <consortium name="US DOE Joint Genome Institute"/>
            <person name="Copeland A."/>
            <person name="Lucas S."/>
            <person name="Lapidus A."/>
            <person name="Barry K."/>
            <person name="Detter J.C."/>
            <person name="Glavina del Rio T."/>
            <person name="Hammon N."/>
            <person name="Israni S."/>
            <person name="Dalin E."/>
            <person name="Tice H."/>
            <person name="Pitluck S."/>
            <person name="Thompson L.S."/>
            <person name="Brettin T."/>
            <person name="Bruce D."/>
            <person name="Han C."/>
            <person name="Tapia R."/>
            <person name="Gilna P."/>
            <person name="Schmutz J."/>
            <person name="Larimer F."/>
            <person name="Land M."/>
            <person name="Hauser L."/>
            <person name="Kyrpides N."/>
            <person name="Mikhailova N."/>
            <person name="Janssen P.H."/>
            <person name="Kuske C.R."/>
            <person name="Richardson P."/>
        </authorList>
    </citation>
    <scope>NUCLEOTIDE SEQUENCE</scope>
    <source>
        <strain evidence="3">Ellin6076</strain>
    </source>
</reference>
<dbReference type="OrthoDB" id="9761985at2"/>
<feature type="transmembrane region" description="Helical" evidence="2">
    <location>
        <begin position="274"/>
        <end position="291"/>
    </location>
</feature>
<feature type="transmembrane region" description="Helical" evidence="2">
    <location>
        <begin position="33"/>
        <end position="54"/>
    </location>
</feature>
<dbReference type="eggNOG" id="COG4122">
    <property type="taxonomic scope" value="Bacteria"/>
</dbReference>
<evidence type="ECO:0000256" key="2">
    <source>
        <dbReference type="SAM" id="Phobius"/>
    </source>
</evidence>
<keyword evidence="1" id="KW-0620">Polyamine biosynthesis</keyword>
<dbReference type="NCBIfam" id="NF037959">
    <property type="entry name" value="MFS_SpdSyn"/>
    <property type="match status" value="1"/>
</dbReference>
<dbReference type="GO" id="GO:0006596">
    <property type="term" value="P:polyamine biosynthetic process"/>
    <property type="evidence" value="ECO:0007669"/>
    <property type="project" value="UniProtKB-KW"/>
</dbReference>
<feature type="transmembrane region" description="Helical" evidence="2">
    <location>
        <begin position="243"/>
        <end position="262"/>
    </location>
</feature>
<feature type="transmembrane region" description="Helical" evidence="2">
    <location>
        <begin position="105"/>
        <end position="128"/>
    </location>
</feature>
<evidence type="ECO:0000256" key="1">
    <source>
        <dbReference type="ARBA" id="ARBA00023115"/>
    </source>
</evidence>
<dbReference type="InterPro" id="IPR029063">
    <property type="entry name" value="SAM-dependent_MTases_sf"/>
</dbReference>
<dbReference type="KEGG" id="sus:Acid_0041"/>
<feature type="transmembrane region" description="Helical" evidence="2">
    <location>
        <begin position="66"/>
        <end position="85"/>
    </location>
</feature>
<feature type="transmembrane region" description="Helical" evidence="2">
    <location>
        <begin position="216"/>
        <end position="237"/>
    </location>
</feature>
<feature type="transmembrane region" description="Helical" evidence="2">
    <location>
        <begin position="297"/>
        <end position="318"/>
    </location>
</feature>
<protein>
    <submittedName>
        <fullName evidence="3">Integral membrane protein-like protein</fullName>
    </submittedName>
</protein>
<dbReference type="EMBL" id="CP000473">
    <property type="protein sequence ID" value="ABJ81057.1"/>
    <property type="molecule type" value="Genomic_DNA"/>
</dbReference>
<accession>Q02D09</accession>
<dbReference type="HOGENOM" id="CLU_021206_0_0_0"/>
<dbReference type="STRING" id="234267.Acid_0041"/>
<proteinExistence type="predicted"/>
<dbReference type="Gene3D" id="3.40.50.150">
    <property type="entry name" value="Vaccinia Virus protein VP39"/>
    <property type="match status" value="1"/>
</dbReference>
<dbReference type="SUPFAM" id="SSF53335">
    <property type="entry name" value="S-adenosyl-L-methionine-dependent methyltransferases"/>
    <property type="match status" value="1"/>
</dbReference>
<dbReference type="PANTHER" id="PTHR43317">
    <property type="entry name" value="THERMOSPERMINE SYNTHASE ACAULIS5"/>
    <property type="match status" value="1"/>
</dbReference>
<dbReference type="AlphaFoldDB" id="Q02D09"/>
<dbReference type="InParanoid" id="Q02D09"/>
<organism evidence="3">
    <name type="scientific">Solibacter usitatus (strain Ellin6076)</name>
    <dbReference type="NCBI Taxonomy" id="234267"/>
    <lineage>
        <taxon>Bacteria</taxon>
        <taxon>Pseudomonadati</taxon>
        <taxon>Acidobacteriota</taxon>
        <taxon>Terriglobia</taxon>
        <taxon>Bryobacterales</taxon>
        <taxon>Solibacteraceae</taxon>
        <taxon>Candidatus Solibacter</taxon>
    </lineage>
</organism>
<name>Q02D09_SOLUE</name>
<feature type="transmembrane region" description="Helical" evidence="2">
    <location>
        <begin position="330"/>
        <end position="353"/>
    </location>
</feature>